<evidence type="ECO:0000313" key="6">
    <source>
        <dbReference type="Proteomes" id="UP000238701"/>
    </source>
</evidence>
<keyword evidence="2" id="KW-0238">DNA-binding</keyword>
<dbReference type="InterPro" id="IPR010982">
    <property type="entry name" value="Lambda_DNA-bd_dom_sf"/>
</dbReference>
<dbReference type="SUPFAM" id="SSF53822">
    <property type="entry name" value="Periplasmic binding protein-like I"/>
    <property type="match status" value="1"/>
</dbReference>
<dbReference type="AlphaFoldDB" id="A0A2U3L6T4"/>
<dbReference type="InterPro" id="IPR000843">
    <property type="entry name" value="HTH_LacI"/>
</dbReference>
<evidence type="ECO:0000259" key="4">
    <source>
        <dbReference type="PROSITE" id="PS50932"/>
    </source>
</evidence>
<dbReference type="Gene3D" id="3.40.50.2300">
    <property type="match status" value="2"/>
</dbReference>
<dbReference type="EMBL" id="OMOD01000173">
    <property type="protein sequence ID" value="SPF47612.1"/>
    <property type="molecule type" value="Genomic_DNA"/>
</dbReference>
<dbReference type="SUPFAM" id="SSF47413">
    <property type="entry name" value="lambda repressor-like DNA-binding domains"/>
    <property type="match status" value="1"/>
</dbReference>
<dbReference type="PANTHER" id="PTHR30146">
    <property type="entry name" value="LACI-RELATED TRANSCRIPTIONAL REPRESSOR"/>
    <property type="match status" value="1"/>
</dbReference>
<proteinExistence type="predicted"/>
<feature type="domain" description="HTH lacI-type" evidence="4">
    <location>
        <begin position="2"/>
        <end position="59"/>
    </location>
</feature>
<gene>
    <name evidence="5" type="ORF">SBA1_760002</name>
</gene>
<sequence>MVTIRDVAKECRLSPTTVSMVLNHAPLASYIPEKTKKRIMQAAEELGYQPNPFAQALRSRNSHTIGVMVPDIADPYCAQILRGIENSFSRSSYLPFLLDIQNSRSRFKKYLNVLLARRVEGLIILANSLSFETELLTALESRKLPSVILGRKPEADALSWVATDNEAGTEQALGHLYGLGHRKIAFVRGPKMIVDSHHQWAGICSFARAAGLELDQRLVTTLSDPFSSYEGGYECTKALLALKLPFTALVAFDDMTAFGCIRALISAGLKVPQDCSVIGFDDIPAAAFYNPALTSVREHMETLASMGAEILMDAIRAHRKNMPVSPVHRKVKPELMVRESTAAPRAVR</sequence>
<dbReference type="Proteomes" id="UP000238701">
    <property type="component" value="Unassembled WGS sequence"/>
</dbReference>
<dbReference type="Gene3D" id="1.10.260.40">
    <property type="entry name" value="lambda repressor-like DNA-binding domains"/>
    <property type="match status" value="1"/>
</dbReference>
<dbReference type="PANTHER" id="PTHR30146:SF109">
    <property type="entry name" value="HTH-TYPE TRANSCRIPTIONAL REGULATOR GALS"/>
    <property type="match status" value="1"/>
</dbReference>
<dbReference type="PROSITE" id="PS50932">
    <property type="entry name" value="HTH_LACI_2"/>
    <property type="match status" value="1"/>
</dbReference>
<evidence type="ECO:0000256" key="1">
    <source>
        <dbReference type="ARBA" id="ARBA00023015"/>
    </source>
</evidence>
<protein>
    <submittedName>
        <fullName evidence="5">Transcriptional regulator, LacI family</fullName>
    </submittedName>
</protein>
<dbReference type="OrthoDB" id="9796186at2"/>
<evidence type="ECO:0000256" key="2">
    <source>
        <dbReference type="ARBA" id="ARBA00023125"/>
    </source>
</evidence>
<dbReference type="CDD" id="cd06267">
    <property type="entry name" value="PBP1_LacI_sugar_binding-like"/>
    <property type="match status" value="1"/>
</dbReference>
<dbReference type="Pfam" id="PF00356">
    <property type="entry name" value="LacI"/>
    <property type="match status" value="1"/>
</dbReference>
<evidence type="ECO:0000256" key="3">
    <source>
        <dbReference type="ARBA" id="ARBA00023163"/>
    </source>
</evidence>
<reference evidence="6" key="1">
    <citation type="submission" date="2018-02" db="EMBL/GenBank/DDBJ databases">
        <authorList>
            <person name="Hausmann B."/>
        </authorList>
    </citation>
    <scope>NUCLEOTIDE SEQUENCE [LARGE SCALE GENOMIC DNA]</scope>
    <source>
        <strain evidence="6">Peat soil MAG SbA1</strain>
    </source>
</reference>
<dbReference type="Pfam" id="PF13377">
    <property type="entry name" value="Peripla_BP_3"/>
    <property type="match status" value="1"/>
</dbReference>
<dbReference type="CDD" id="cd01392">
    <property type="entry name" value="HTH_LacI"/>
    <property type="match status" value="1"/>
</dbReference>
<dbReference type="GO" id="GO:0000976">
    <property type="term" value="F:transcription cis-regulatory region binding"/>
    <property type="evidence" value="ECO:0007669"/>
    <property type="project" value="TreeGrafter"/>
</dbReference>
<dbReference type="GO" id="GO:0003700">
    <property type="term" value="F:DNA-binding transcription factor activity"/>
    <property type="evidence" value="ECO:0007669"/>
    <property type="project" value="TreeGrafter"/>
</dbReference>
<dbReference type="SMART" id="SM00354">
    <property type="entry name" value="HTH_LACI"/>
    <property type="match status" value="1"/>
</dbReference>
<evidence type="ECO:0000313" key="5">
    <source>
        <dbReference type="EMBL" id="SPF47612.1"/>
    </source>
</evidence>
<dbReference type="InterPro" id="IPR028082">
    <property type="entry name" value="Peripla_BP_I"/>
</dbReference>
<accession>A0A2U3L6T4</accession>
<keyword evidence="1" id="KW-0805">Transcription regulation</keyword>
<keyword evidence="3" id="KW-0804">Transcription</keyword>
<organism evidence="5 6">
    <name type="scientific">Candidatus Sulfotelmatobacter kueseliae</name>
    <dbReference type="NCBI Taxonomy" id="2042962"/>
    <lineage>
        <taxon>Bacteria</taxon>
        <taxon>Pseudomonadati</taxon>
        <taxon>Acidobacteriota</taxon>
        <taxon>Terriglobia</taxon>
        <taxon>Terriglobales</taxon>
        <taxon>Candidatus Korobacteraceae</taxon>
        <taxon>Candidatus Sulfotelmatobacter</taxon>
    </lineage>
</organism>
<dbReference type="InterPro" id="IPR046335">
    <property type="entry name" value="LacI/GalR-like_sensor"/>
</dbReference>
<name>A0A2U3L6T4_9BACT</name>